<feature type="transmembrane region" description="Helical" evidence="3">
    <location>
        <begin position="109"/>
        <end position="134"/>
    </location>
</feature>
<feature type="transmembrane region" description="Helical" evidence="3">
    <location>
        <begin position="68"/>
        <end position="88"/>
    </location>
</feature>
<dbReference type="GO" id="GO:0046872">
    <property type="term" value="F:metal ion binding"/>
    <property type="evidence" value="ECO:0007669"/>
    <property type="project" value="UniProtKB-KW"/>
</dbReference>
<dbReference type="RefSeq" id="WP_285611019.1">
    <property type="nucleotide sequence ID" value="NZ_BSSD01000004.1"/>
</dbReference>
<dbReference type="PANTHER" id="PTHR31302">
    <property type="entry name" value="TRANSMEMBRANE PROTEIN WITH METALLOPHOSPHOESTERASE DOMAIN-RELATED"/>
    <property type="match status" value="1"/>
</dbReference>
<evidence type="ECO:0000256" key="3">
    <source>
        <dbReference type="SAM" id="Phobius"/>
    </source>
</evidence>
<dbReference type="EMBL" id="BSSD01000004">
    <property type="protein sequence ID" value="GLW92443.1"/>
    <property type="molecule type" value="Genomic_DNA"/>
</dbReference>
<dbReference type="Gene3D" id="3.60.21.10">
    <property type="match status" value="1"/>
</dbReference>
<dbReference type="InterPro" id="IPR051158">
    <property type="entry name" value="Metallophosphoesterase_sf"/>
</dbReference>
<keyword evidence="3" id="KW-1133">Transmembrane helix</keyword>
<feature type="transmembrane region" description="Helical" evidence="3">
    <location>
        <begin position="6"/>
        <end position="22"/>
    </location>
</feature>
<dbReference type="GO" id="GO:0008758">
    <property type="term" value="F:UDP-2,3-diacylglucosamine hydrolase activity"/>
    <property type="evidence" value="ECO:0007669"/>
    <property type="project" value="TreeGrafter"/>
</dbReference>
<evidence type="ECO:0000313" key="6">
    <source>
        <dbReference type="Proteomes" id="UP001165042"/>
    </source>
</evidence>
<dbReference type="Proteomes" id="UP001165042">
    <property type="component" value="Unassembled WGS sequence"/>
</dbReference>
<dbReference type="AlphaFoldDB" id="A0A9W6QPU8"/>
<comment type="caution">
    <text evidence="5">The sequence shown here is derived from an EMBL/GenBank/DDBJ whole genome shotgun (WGS) entry which is preliminary data.</text>
</comment>
<dbReference type="Pfam" id="PF00149">
    <property type="entry name" value="Metallophos"/>
    <property type="match status" value="1"/>
</dbReference>
<name>A0A9W6QPU8_9PSEU</name>
<dbReference type="InterPro" id="IPR004843">
    <property type="entry name" value="Calcineurin-like_PHP"/>
</dbReference>
<accession>A0A9W6QPU8</accession>
<keyword evidence="3" id="KW-0812">Transmembrane</keyword>
<feature type="transmembrane region" description="Helical" evidence="3">
    <location>
        <begin position="34"/>
        <end position="56"/>
    </location>
</feature>
<dbReference type="GO" id="GO:0009245">
    <property type="term" value="P:lipid A biosynthetic process"/>
    <property type="evidence" value="ECO:0007669"/>
    <property type="project" value="TreeGrafter"/>
</dbReference>
<evidence type="ECO:0000313" key="5">
    <source>
        <dbReference type="EMBL" id="GLW92443.1"/>
    </source>
</evidence>
<dbReference type="PANTHER" id="PTHR31302:SF31">
    <property type="entry name" value="PHOSPHODIESTERASE YAEI"/>
    <property type="match status" value="1"/>
</dbReference>
<evidence type="ECO:0000256" key="2">
    <source>
        <dbReference type="ARBA" id="ARBA00022801"/>
    </source>
</evidence>
<reference evidence="5" key="1">
    <citation type="submission" date="2023-02" db="EMBL/GenBank/DDBJ databases">
        <title>Actinokineospora globicatena NBRC 15670.</title>
        <authorList>
            <person name="Ichikawa N."/>
            <person name="Sato H."/>
            <person name="Tonouchi N."/>
        </authorList>
    </citation>
    <scope>NUCLEOTIDE SEQUENCE</scope>
    <source>
        <strain evidence="5">NBRC 15670</strain>
    </source>
</reference>
<gene>
    <name evidence="5" type="ORF">Aglo03_32590</name>
</gene>
<keyword evidence="6" id="KW-1185">Reference proteome</keyword>
<feature type="domain" description="Calcineurin-like phosphoesterase" evidence="4">
    <location>
        <begin position="156"/>
        <end position="318"/>
    </location>
</feature>
<organism evidence="5 6">
    <name type="scientific">Actinokineospora globicatena</name>
    <dbReference type="NCBI Taxonomy" id="103729"/>
    <lineage>
        <taxon>Bacteria</taxon>
        <taxon>Bacillati</taxon>
        <taxon>Actinomycetota</taxon>
        <taxon>Actinomycetes</taxon>
        <taxon>Pseudonocardiales</taxon>
        <taxon>Pseudonocardiaceae</taxon>
        <taxon>Actinokineospora</taxon>
    </lineage>
</organism>
<keyword evidence="3" id="KW-0472">Membrane</keyword>
<dbReference type="SUPFAM" id="SSF56300">
    <property type="entry name" value="Metallo-dependent phosphatases"/>
    <property type="match status" value="1"/>
</dbReference>
<protein>
    <submittedName>
        <fullName evidence="5">Metallophosphatase</fullName>
    </submittedName>
</protein>
<dbReference type="InterPro" id="IPR029052">
    <property type="entry name" value="Metallo-depent_PP-like"/>
</dbReference>
<evidence type="ECO:0000256" key="1">
    <source>
        <dbReference type="ARBA" id="ARBA00022723"/>
    </source>
</evidence>
<dbReference type="GO" id="GO:0016020">
    <property type="term" value="C:membrane"/>
    <property type="evidence" value="ECO:0007669"/>
    <property type="project" value="GOC"/>
</dbReference>
<keyword evidence="1" id="KW-0479">Metal-binding</keyword>
<sequence>MFMAVVGLGVLALHLYLWKRLVRDTTTTARARKIGTVVLGVFALLAVAALVLPRFVGVDIAAWFAWPGYLWLALFFYLLLVLAVLELPRLALRKWTKPAEETDESRRLFLSRAAAVVAGAASASIVGAGTVSALGPPAVKRVTVPIGGLATGLRGFRIAVVSDIHLGPLMGRAHTERIVRMINETQPDLVAMVGDLADGTVAELGGAAAPLGDLEAPTYFVTGNHEYYSGYQPWVTELERLGLHYLHNENTRISRGTDAFTLAGVTDVTGKSLGDGPDMKKAVAGRVGATVLLAHQPVQLEQAVDLGVDLQLSGHTHGGQLWPFHYLVRAAQPAVSGLSKVDNTWLYVTNGAGSWGPPVRVGAEPDISVVELTPGA</sequence>
<proteinExistence type="predicted"/>
<evidence type="ECO:0000259" key="4">
    <source>
        <dbReference type="Pfam" id="PF00149"/>
    </source>
</evidence>
<keyword evidence="2" id="KW-0378">Hydrolase</keyword>
<dbReference type="CDD" id="cd07385">
    <property type="entry name" value="MPP_YkuE_C"/>
    <property type="match status" value="1"/>
</dbReference>